<evidence type="ECO:0000259" key="2">
    <source>
        <dbReference type="PROSITE" id="PS50894"/>
    </source>
</evidence>
<dbReference type="PROSITE" id="PS50894">
    <property type="entry name" value="HPT"/>
    <property type="match status" value="1"/>
</dbReference>
<dbReference type="OrthoDB" id="1669200at2"/>
<dbReference type="KEGG" id="tpi:TREPR_2455"/>
<dbReference type="STRING" id="545694.TREPR_2455"/>
<dbReference type="InterPro" id="IPR008207">
    <property type="entry name" value="Sig_transdc_His_kin_Hpt_dom"/>
</dbReference>
<dbReference type="InterPro" id="IPR036641">
    <property type="entry name" value="HPT_dom_sf"/>
</dbReference>
<dbReference type="GO" id="GO:0000160">
    <property type="term" value="P:phosphorelay signal transduction system"/>
    <property type="evidence" value="ECO:0007669"/>
    <property type="project" value="InterPro"/>
</dbReference>
<organism evidence="3 4">
    <name type="scientific">Treponema primitia (strain ATCC BAA-887 / DSM 12427 / ZAS-2)</name>
    <dbReference type="NCBI Taxonomy" id="545694"/>
    <lineage>
        <taxon>Bacteria</taxon>
        <taxon>Pseudomonadati</taxon>
        <taxon>Spirochaetota</taxon>
        <taxon>Spirochaetia</taxon>
        <taxon>Spirochaetales</taxon>
        <taxon>Treponemataceae</taxon>
        <taxon>Treponema</taxon>
    </lineage>
</organism>
<feature type="domain" description="HPt" evidence="2">
    <location>
        <begin position="26"/>
        <end position="121"/>
    </location>
</feature>
<evidence type="ECO:0000313" key="4">
    <source>
        <dbReference type="Proteomes" id="UP000009223"/>
    </source>
</evidence>
<dbReference type="GO" id="GO:0004672">
    <property type="term" value="F:protein kinase activity"/>
    <property type="evidence" value="ECO:0007669"/>
    <property type="project" value="UniProtKB-ARBA"/>
</dbReference>
<sequence>MADDVIGANGAVYINMDEGLKRMMNNPKFFAKMLGKFKTDNATLLADAIAAVQAGDQEKAKMAIHTLKGIAANLSLTELYKQTLEAEAQIKAGSLSPETQDSIEKCFAETIILVTKVIEQYAG</sequence>
<feature type="modified residue" description="Phosphohistidine" evidence="1">
    <location>
        <position position="65"/>
    </location>
</feature>
<dbReference type="Pfam" id="PF01627">
    <property type="entry name" value="Hpt"/>
    <property type="match status" value="1"/>
</dbReference>
<evidence type="ECO:0000256" key="1">
    <source>
        <dbReference type="PROSITE-ProRule" id="PRU00110"/>
    </source>
</evidence>
<keyword evidence="4" id="KW-1185">Reference proteome</keyword>
<keyword evidence="1" id="KW-0597">Phosphoprotein</keyword>
<dbReference type="eggNOG" id="ENOG502ZNI7">
    <property type="taxonomic scope" value="Bacteria"/>
</dbReference>
<dbReference type="Proteomes" id="UP000009223">
    <property type="component" value="Chromosome"/>
</dbReference>
<reference evidence="4" key="1">
    <citation type="submission" date="2009-12" db="EMBL/GenBank/DDBJ databases">
        <title>Complete sequence of Treponema primitia strain ZAS-2.</title>
        <authorList>
            <person name="Tetu S.G."/>
            <person name="Matson E."/>
            <person name="Ren Q."/>
            <person name="Seshadri R."/>
            <person name="Elbourne L."/>
            <person name="Hassan K.A."/>
            <person name="Durkin A."/>
            <person name="Radune D."/>
            <person name="Mohamoud Y."/>
            <person name="Shay R."/>
            <person name="Jin S."/>
            <person name="Zhang X."/>
            <person name="Lucey K."/>
            <person name="Ballor N.R."/>
            <person name="Ottesen E."/>
            <person name="Rosenthal R."/>
            <person name="Allen A."/>
            <person name="Leadbetter J.R."/>
            <person name="Paulsen I.T."/>
        </authorList>
    </citation>
    <scope>NUCLEOTIDE SEQUENCE [LARGE SCALE GENOMIC DNA]</scope>
    <source>
        <strain evidence="4">ATCC BAA-887 / DSM 12427 / ZAS-2</strain>
    </source>
</reference>
<dbReference type="SUPFAM" id="SSF47226">
    <property type="entry name" value="Histidine-containing phosphotransfer domain, HPT domain"/>
    <property type="match status" value="1"/>
</dbReference>
<dbReference type="Gene3D" id="1.20.120.160">
    <property type="entry name" value="HPT domain"/>
    <property type="match status" value="1"/>
</dbReference>
<evidence type="ECO:0000313" key="3">
    <source>
        <dbReference type="EMBL" id="AEF86977.1"/>
    </source>
</evidence>
<dbReference type="AlphaFoldDB" id="F5YH48"/>
<dbReference type="RefSeq" id="WP_015707753.1">
    <property type="nucleotide sequence ID" value="NC_015578.1"/>
</dbReference>
<proteinExistence type="predicted"/>
<dbReference type="EMBL" id="CP001843">
    <property type="protein sequence ID" value="AEF86977.1"/>
    <property type="molecule type" value="Genomic_DNA"/>
</dbReference>
<name>F5YH48_TREPZ</name>
<accession>F5YH48</accession>
<gene>
    <name evidence="3" type="ordered locus">TREPR_2455</name>
</gene>
<reference evidence="3 4" key="2">
    <citation type="journal article" date="2011" name="ISME J.">
        <title>RNA-seq reveals cooperative metabolic interactions between two termite-gut spirochete species in co-culture.</title>
        <authorList>
            <person name="Rosenthal A.Z."/>
            <person name="Matson E.G."/>
            <person name="Eldar A."/>
            <person name="Leadbetter J.R."/>
        </authorList>
    </citation>
    <scope>NUCLEOTIDE SEQUENCE [LARGE SCALE GENOMIC DNA]</scope>
    <source>
        <strain evidence="4">ATCC BAA-887 / DSM 12427 / ZAS-2</strain>
    </source>
</reference>
<dbReference type="HOGENOM" id="CLU_131453_0_1_12"/>
<protein>
    <submittedName>
        <fullName evidence="3">Peptidase M52, hydrogen uptake protein</fullName>
    </submittedName>
</protein>